<keyword evidence="2" id="KW-0479">Metal-binding</keyword>
<dbReference type="InterPro" id="IPR008949">
    <property type="entry name" value="Isoprenoid_synthase_dom_sf"/>
</dbReference>
<evidence type="ECO:0000256" key="1">
    <source>
        <dbReference type="ARBA" id="ARBA00001946"/>
    </source>
</evidence>
<dbReference type="OMA" id="EPISICE"/>
<accession>A0A7N0RIW7</accession>
<dbReference type="InterPro" id="IPR036965">
    <property type="entry name" value="Terpene_synth_N_sf"/>
</dbReference>
<dbReference type="Pfam" id="PF01397">
    <property type="entry name" value="Terpene_synth"/>
    <property type="match status" value="1"/>
</dbReference>
<dbReference type="InterPro" id="IPR044814">
    <property type="entry name" value="Terpene_cyclase_plant_C1"/>
</dbReference>
<dbReference type="AlphaFoldDB" id="A0A7N0RIW7"/>
<dbReference type="InterPro" id="IPR050148">
    <property type="entry name" value="Terpene_synthase-like"/>
</dbReference>
<reference evidence="6" key="1">
    <citation type="submission" date="2021-01" db="UniProtKB">
        <authorList>
            <consortium name="EnsemblPlants"/>
        </authorList>
    </citation>
    <scope>IDENTIFICATION</scope>
</reference>
<dbReference type="InterPro" id="IPR005630">
    <property type="entry name" value="Terpene_synthase_metal-bd"/>
</dbReference>
<dbReference type="Proteomes" id="UP000594263">
    <property type="component" value="Unplaced"/>
</dbReference>
<feature type="domain" description="Terpene synthase N-terminal" evidence="4">
    <location>
        <begin position="31"/>
        <end position="211"/>
    </location>
</feature>
<dbReference type="SFLD" id="SFLDS00005">
    <property type="entry name" value="Isoprenoid_Synthase_Type_I"/>
    <property type="match status" value="1"/>
</dbReference>
<proteinExistence type="predicted"/>
<evidence type="ECO:0000313" key="6">
    <source>
        <dbReference type="EnsemblPlants" id="Kaladp0011s1061.1.v1.1"/>
    </source>
</evidence>
<evidence type="ECO:0000259" key="4">
    <source>
        <dbReference type="Pfam" id="PF01397"/>
    </source>
</evidence>
<sequence>MCPQLTPSEKSLCVKKGGEDRPCAGYAPSIWSYGYIQSLNSNHHPDDASDDIKMKELFEAATNQMTSHDKGGAYQLGKIELIDHVLKLGLGRYFETAVSIGLDNLCRRQRSVHENDLYTTALHFRLLRQNGREASQDMFRCHMDQNGRFKTSLCKDIKGLLALYEASYLACDGEETLAEAREFSALHLKNHLSRNLTGKEDSLAVQISYALELPSHRRLQRLEARRYIEEKQYATKNGKHLALIELARLNYNMVQRVLQSDLQDMSRLLARIRLNRAFTMILRWWEETGLARQLSFARDRLVECFFWAAGLVPEPESRQCRKELTKLAVLVTIIDDVYDVYGTLDELELFTQAVQRWDLNSVRDLPYCMNLCFLALHKTINQMADSIFKEKGVNVVPHLARAWADLCNAFLVEAKWSHEKHIPSFDDYQKTGVVSSSGPMLFLHAYCLSQPISKNTLESFQDDLADIIHSSSMIFRLSNDLVTSRAELARGKSANSVVCYMKDTDASEASATAHMRHLINKSWLKMNCVKSNKSLATKSFAEIFMNLGRICQCVYQYGDAHSAPDTRLKSRIMSLLINPIRPLRD</sequence>
<dbReference type="Gene3D" id="1.50.10.130">
    <property type="entry name" value="Terpene synthase, N-terminal domain"/>
    <property type="match status" value="1"/>
</dbReference>
<feature type="domain" description="Terpene synthase metal-binding" evidence="5">
    <location>
        <begin position="287"/>
        <end position="523"/>
    </location>
</feature>
<keyword evidence="3" id="KW-0460">Magnesium</keyword>
<comment type="cofactor">
    <cofactor evidence="1">
        <name>Mg(2+)</name>
        <dbReference type="ChEBI" id="CHEBI:18420"/>
    </cofactor>
</comment>
<dbReference type="CDD" id="cd00684">
    <property type="entry name" value="Terpene_cyclase_plant_C1"/>
    <property type="match status" value="1"/>
</dbReference>
<dbReference type="GO" id="GO:0016102">
    <property type="term" value="P:diterpenoid biosynthetic process"/>
    <property type="evidence" value="ECO:0007669"/>
    <property type="project" value="InterPro"/>
</dbReference>
<evidence type="ECO:0000256" key="3">
    <source>
        <dbReference type="ARBA" id="ARBA00022842"/>
    </source>
</evidence>
<dbReference type="InterPro" id="IPR034741">
    <property type="entry name" value="Terpene_cyclase-like_1_C"/>
</dbReference>
<dbReference type="InterPro" id="IPR001906">
    <property type="entry name" value="Terpene_synth_N"/>
</dbReference>
<evidence type="ECO:0000256" key="2">
    <source>
        <dbReference type="ARBA" id="ARBA00022723"/>
    </source>
</evidence>
<dbReference type="InterPro" id="IPR008930">
    <property type="entry name" value="Terpenoid_cyclase/PrenylTrfase"/>
</dbReference>
<evidence type="ECO:0000313" key="7">
    <source>
        <dbReference type="Proteomes" id="UP000594263"/>
    </source>
</evidence>
<dbReference type="PANTHER" id="PTHR31225:SF252">
    <property type="entry name" value="TERPENE SYNTHASE 12-RELATED"/>
    <property type="match status" value="1"/>
</dbReference>
<dbReference type="GO" id="GO:0010333">
    <property type="term" value="F:terpene synthase activity"/>
    <property type="evidence" value="ECO:0007669"/>
    <property type="project" value="InterPro"/>
</dbReference>
<dbReference type="Gramene" id="Kaladp0011s1061.1.v1.1">
    <property type="protein sequence ID" value="Kaladp0011s1061.1.v1.1"/>
    <property type="gene ID" value="Kaladp0011s1061.v1.1"/>
</dbReference>
<keyword evidence="7" id="KW-1185">Reference proteome</keyword>
<dbReference type="SUPFAM" id="SSF48576">
    <property type="entry name" value="Terpenoid synthases"/>
    <property type="match status" value="1"/>
</dbReference>
<evidence type="ECO:0000259" key="5">
    <source>
        <dbReference type="Pfam" id="PF03936"/>
    </source>
</evidence>
<dbReference type="SUPFAM" id="SSF48239">
    <property type="entry name" value="Terpenoid cyclases/Protein prenyltransferases"/>
    <property type="match status" value="1"/>
</dbReference>
<dbReference type="SFLD" id="SFLDG01019">
    <property type="entry name" value="Terpene_Cyclase_Like_1_C_Termi"/>
    <property type="match status" value="1"/>
</dbReference>
<name>A0A7N0RIW7_KALFE</name>
<dbReference type="FunFam" id="1.10.600.10:FF:000007">
    <property type="entry name" value="Isoprene synthase, chloroplastic"/>
    <property type="match status" value="1"/>
</dbReference>
<protein>
    <submittedName>
        <fullName evidence="6">Uncharacterized protein</fullName>
    </submittedName>
</protein>
<organism evidence="6 7">
    <name type="scientific">Kalanchoe fedtschenkoi</name>
    <name type="common">Lavender scallops</name>
    <name type="synonym">South American air plant</name>
    <dbReference type="NCBI Taxonomy" id="63787"/>
    <lineage>
        <taxon>Eukaryota</taxon>
        <taxon>Viridiplantae</taxon>
        <taxon>Streptophyta</taxon>
        <taxon>Embryophyta</taxon>
        <taxon>Tracheophyta</taxon>
        <taxon>Spermatophyta</taxon>
        <taxon>Magnoliopsida</taxon>
        <taxon>eudicotyledons</taxon>
        <taxon>Gunneridae</taxon>
        <taxon>Pentapetalae</taxon>
        <taxon>Saxifragales</taxon>
        <taxon>Crassulaceae</taxon>
        <taxon>Kalanchoe</taxon>
    </lineage>
</organism>
<dbReference type="Gene3D" id="1.10.600.10">
    <property type="entry name" value="Farnesyl Diphosphate Synthase"/>
    <property type="match status" value="1"/>
</dbReference>
<dbReference type="EnsemblPlants" id="Kaladp0011s1061.1.v1.1">
    <property type="protein sequence ID" value="Kaladp0011s1061.1.v1.1"/>
    <property type="gene ID" value="Kaladp0011s1061.v1.1"/>
</dbReference>
<dbReference type="GO" id="GO:0000287">
    <property type="term" value="F:magnesium ion binding"/>
    <property type="evidence" value="ECO:0007669"/>
    <property type="project" value="InterPro"/>
</dbReference>
<dbReference type="PANTHER" id="PTHR31225">
    <property type="entry name" value="OS04G0344100 PROTEIN-RELATED"/>
    <property type="match status" value="1"/>
</dbReference>
<dbReference type="Pfam" id="PF03936">
    <property type="entry name" value="Terpene_synth_C"/>
    <property type="match status" value="1"/>
</dbReference>